<dbReference type="OrthoDB" id="3527137at2759"/>
<evidence type="ECO:0000313" key="2">
    <source>
        <dbReference type="EMBL" id="KAF2641395.1"/>
    </source>
</evidence>
<name>A0A6A6S1K5_9PLEO</name>
<dbReference type="EMBL" id="MU006783">
    <property type="protein sequence ID" value="KAF2641395.1"/>
    <property type="molecule type" value="Genomic_DNA"/>
</dbReference>
<dbReference type="Proteomes" id="UP000799753">
    <property type="component" value="Unassembled WGS sequence"/>
</dbReference>
<evidence type="ECO:0000259" key="1">
    <source>
        <dbReference type="Pfam" id="PF24968"/>
    </source>
</evidence>
<gene>
    <name evidence="2" type="ORF">P280DRAFT_517598</name>
</gene>
<proteinExistence type="predicted"/>
<evidence type="ECO:0000313" key="3">
    <source>
        <dbReference type="Proteomes" id="UP000799753"/>
    </source>
</evidence>
<keyword evidence="3" id="KW-1185">Reference proteome</keyword>
<protein>
    <recommendedName>
        <fullName evidence="1">DUF7770 domain-containing protein</fullName>
    </recommendedName>
</protein>
<reference evidence="2" key="1">
    <citation type="journal article" date="2020" name="Stud. Mycol.">
        <title>101 Dothideomycetes genomes: a test case for predicting lifestyles and emergence of pathogens.</title>
        <authorList>
            <person name="Haridas S."/>
            <person name="Albert R."/>
            <person name="Binder M."/>
            <person name="Bloem J."/>
            <person name="Labutti K."/>
            <person name="Salamov A."/>
            <person name="Andreopoulos B."/>
            <person name="Baker S."/>
            <person name="Barry K."/>
            <person name="Bills G."/>
            <person name="Bluhm B."/>
            <person name="Cannon C."/>
            <person name="Castanera R."/>
            <person name="Culley D."/>
            <person name="Daum C."/>
            <person name="Ezra D."/>
            <person name="Gonzalez J."/>
            <person name="Henrissat B."/>
            <person name="Kuo A."/>
            <person name="Liang C."/>
            <person name="Lipzen A."/>
            <person name="Lutzoni F."/>
            <person name="Magnuson J."/>
            <person name="Mondo S."/>
            <person name="Nolan M."/>
            <person name="Ohm R."/>
            <person name="Pangilinan J."/>
            <person name="Park H.-J."/>
            <person name="Ramirez L."/>
            <person name="Alfaro M."/>
            <person name="Sun H."/>
            <person name="Tritt A."/>
            <person name="Yoshinaga Y."/>
            <person name="Zwiers L.-H."/>
            <person name="Turgeon B."/>
            <person name="Goodwin S."/>
            <person name="Spatafora J."/>
            <person name="Crous P."/>
            <person name="Grigoriev I."/>
        </authorList>
    </citation>
    <scope>NUCLEOTIDE SEQUENCE</scope>
    <source>
        <strain evidence="2">CBS 473.64</strain>
    </source>
</reference>
<accession>A0A6A6S1K5</accession>
<sequence>MSENLFAQIAAQQQAAAASASPVSYILPSNKDWIRAQNVLKIYVVCHPITCTSGNGTTNHWTLVFDIGDGRSVEMNAQPDPQRPYINGGMKASIVISSLSYVVPSVAVRCDSVQVAHSRTVGFYVDYLESGGHFRYAFTSNGVGCRYWITNTLKLWAEAGEVSITDVASARHVISHLWPDNRIDEPAVGTYF</sequence>
<organism evidence="2 3">
    <name type="scientific">Massarina eburnea CBS 473.64</name>
    <dbReference type="NCBI Taxonomy" id="1395130"/>
    <lineage>
        <taxon>Eukaryota</taxon>
        <taxon>Fungi</taxon>
        <taxon>Dikarya</taxon>
        <taxon>Ascomycota</taxon>
        <taxon>Pezizomycotina</taxon>
        <taxon>Dothideomycetes</taxon>
        <taxon>Pleosporomycetidae</taxon>
        <taxon>Pleosporales</taxon>
        <taxon>Massarineae</taxon>
        <taxon>Massarinaceae</taxon>
        <taxon>Massarina</taxon>
    </lineage>
</organism>
<feature type="domain" description="DUF7770" evidence="1">
    <location>
        <begin position="42"/>
        <end position="192"/>
    </location>
</feature>
<dbReference type="Pfam" id="PF24968">
    <property type="entry name" value="DUF7770"/>
    <property type="match status" value="1"/>
</dbReference>
<dbReference type="AlphaFoldDB" id="A0A6A6S1K5"/>
<dbReference type="InterPro" id="IPR056672">
    <property type="entry name" value="DUF7770"/>
</dbReference>